<dbReference type="PANTHER" id="PTHR10704">
    <property type="entry name" value="CARBOHYDRATE SULFOTRANSFERASE"/>
    <property type="match status" value="1"/>
</dbReference>
<protein>
    <submittedName>
        <fullName evidence="4">Putative sulfotransferase</fullName>
    </submittedName>
</protein>
<evidence type="ECO:0000313" key="4">
    <source>
        <dbReference type="EMBL" id="JAV13737.1"/>
    </source>
</evidence>
<evidence type="ECO:0000259" key="3">
    <source>
        <dbReference type="Pfam" id="PF00685"/>
    </source>
</evidence>
<dbReference type="EMBL" id="GFDF01000347">
    <property type="protein sequence ID" value="JAV13737.1"/>
    <property type="molecule type" value="Transcribed_RNA"/>
</dbReference>
<organism evidence="4">
    <name type="scientific">Nyssomyia neivai</name>
    <dbReference type="NCBI Taxonomy" id="330878"/>
    <lineage>
        <taxon>Eukaryota</taxon>
        <taxon>Metazoa</taxon>
        <taxon>Ecdysozoa</taxon>
        <taxon>Arthropoda</taxon>
        <taxon>Hexapoda</taxon>
        <taxon>Insecta</taxon>
        <taxon>Pterygota</taxon>
        <taxon>Neoptera</taxon>
        <taxon>Endopterygota</taxon>
        <taxon>Diptera</taxon>
        <taxon>Nematocera</taxon>
        <taxon>Psychodoidea</taxon>
        <taxon>Psychodidae</taxon>
        <taxon>Nyssomyia</taxon>
    </lineage>
</organism>
<dbReference type="Gene3D" id="3.40.50.300">
    <property type="entry name" value="P-loop containing nucleotide triphosphate hydrolases"/>
    <property type="match status" value="1"/>
</dbReference>
<dbReference type="AlphaFoldDB" id="A0A1L8E4T1"/>
<feature type="region of interest" description="Disordered" evidence="1">
    <location>
        <begin position="47"/>
        <end position="68"/>
    </location>
</feature>
<dbReference type="InterPro" id="IPR000863">
    <property type="entry name" value="Sulfotransferase_dom"/>
</dbReference>
<dbReference type="GO" id="GO:0006790">
    <property type="term" value="P:sulfur compound metabolic process"/>
    <property type="evidence" value="ECO:0007669"/>
    <property type="project" value="TreeGrafter"/>
</dbReference>
<proteinExistence type="predicted"/>
<keyword evidence="2" id="KW-1133">Transmembrane helix</keyword>
<feature type="transmembrane region" description="Helical" evidence="2">
    <location>
        <begin position="7"/>
        <end position="24"/>
    </location>
</feature>
<dbReference type="FunFam" id="3.40.50.300:FF:001931">
    <property type="entry name" value="Blast:Carbohydrate sulfotransferase 4"/>
    <property type="match status" value="1"/>
</dbReference>
<reference evidence="4" key="1">
    <citation type="submission" date="2016-12" db="EMBL/GenBank/DDBJ databases">
        <title>An insight into the sialome and mialome of the sand fly, Nyssomyia neivai.</title>
        <authorList>
            <person name="Sebastian V."/>
            <person name="Goulart T.M."/>
            <person name="Oliveira W."/>
            <person name="Calvo E."/>
            <person name="Oliveira L.F."/>
            <person name="Pinto M.C."/>
            <person name="Rosselino A.M."/>
            <person name="Ribeiro J.M."/>
        </authorList>
    </citation>
    <scope>NUCLEOTIDE SEQUENCE</scope>
</reference>
<keyword evidence="4" id="KW-0808">Transferase</keyword>
<dbReference type="Pfam" id="PF00685">
    <property type="entry name" value="Sulfotransfer_1"/>
    <property type="match status" value="1"/>
</dbReference>
<dbReference type="InterPro" id="IPR051135">
    <property type="entry name" value="Gal/GlcNAc/GalNAc_ST"/>
</dbReference>
<accession>A0A1L8E4T1</accession>
<keyword evidence="2" id="KW-0812">Transmembrane</keyword>
<dbReference type="PANTHER" id="PTHR10704:SF44">
    <property type="entry name" value="LD35051P-RELATED"/>
    <property type="match status" value="1"/>
</dbReference>
<sequence>MSRRVNLLGLVTISGICIFLLLFANHRTNNYPVDFYRPRPMYHHHREPPSMAGDHYVSNGGGGASTTQNSSIRIQDVIVAQRERILEEMMLFDYPAGRFRQPAMQLADLTPETGGTPIRSVVITTWRSGSTFLGDILNAMPGNYYHYEPLLNFDIIQVRSEPLATQAVANLKKLLRCDYTGAGMRDYLDYGQQHTYLFKHNTRLWRLCLLYPNFCWRSDFLTPLCRLFPLQSMKVVRLRLAIAGQLLEDSRLNVRIILLIRDPRGTLQSRKHREWCPGRPDCDHPPTMCRDMVADFYAAQLLLQKHPDRFRVVRYEDLSLNPHEMTQELLDFYGLPMDPEVEEFLESHTKLDIGGVSSTYRDSKSAPFHWIKDLSYEEIDTIQNGCTKAMELWGYAKATNVTILSNKFDPILPYSLT</sequence>
<evidence type="ECO:0000256" key="1">
    <source>
        <dbReference type="SAM" id="MobiDB-lite"/>
    </source>
</evidence>
<dbReference type="GO" id="GO:0006044">
    <property type="term" value="P:N-acetylglucosamine metabolic process"/>
    <property type="evidence" value="ECO:0007669"/>
    <property type="project" value="TreeGrafter"/>
</dbReference>
<name>A0A1L8E4T1_9DIPT</name>
<dbReference type="InterPro" id="IPR027417">
    <property type="entry name" value="P-loop_NTPase"/>
</dbReference>
<dbReference type="GO" id="GO:0001517">
    <property type="term" value="F:N-acetylglucosamine 6-O-sulfotransferase activity"/>
    <property type="evidence" value="ECO:0007669"/>
    <property type="project" value="TreeGrafter"/>
</dbReference>
<dbReference type="SUPFAM" id="SSF52540">
    <property type="entry name" value="P-loop containing nucleoside triphosphate hydrolases"/>
    <property type="match status" value="1"/>
</dbReference>
<feature type="domain" description="Sulfotransferase" evidence="3">
    <location>
        <begin position="120"/>
        <end position="390"/>
    </location>
</feature>
<evidence type="ECO:0000256" key="2">
    <source>
        <dbReference type="SAM" id="Phobius"/>
    </source>
</evidence>
<keyword evidence="2" id="KW-0472">Membrane</keyword>